<dbReference type="AlphaFoldDB" id="A0A2P2JLR9"/>
<evidence type="ECO:0000256" key="4">
    <source>
        <dbReference type="ARBA" id="ARBA00023242"/>
    </source>
</evidence>
<dbReference type="CDD" id="cd18915">
    <property type="entry name" value="bHLH_AtLHW_like"/>
    <property type="match status" value="1"/>
</dbReference>
<dbReference type="InterPro" id="IPR043561">
    <property type="entry name" value="LHW-like"/>
</dbReference>
<dbReference type="PANTHER" id="PTHR46196">
    <property type="entry name" value="TRANSCRIPTION FACTOR BHLH155-LIKE ISOFORM X1-RELATED"/>
    <property type="match status" value="1"/>
</dbReference>
<keyword evidence="4" id="KW-0539">Nucleus</keyword>
<reference evidence="7" key="1">
    <citation type="submission" date="2018-02" db="EMBL/GenBank/DDBJ databases">
        <title>Rhizophora mucronata_Transcriptome.</title>
        <authorList>
            <person name="Meera S.P."/>
            <person name="Sreeshan A."/>
            <person name="Augustine A."/>
        </authorList>
    </citation>
    <scope>NUCLEOTIDE SEQUENCE</scope>
    <source>
        <tissue evidence="7">Leaf</tissue>
    </source>
</reference>
<dbReference type="PANTHER" id="PTHR46196:SF4">
    <property type="entry name" value="TRANSCRIPTION FACTOR LHW"/>
    <property type="match status" value="1"/>
</dbReference>
<feature type="compositionally biased region" description="Basic and acidic residues" evidence="5">
    <location>
        <begin position="518"/>
        <end position="544"/>
    </location>
</feature>
<dbReference type="GO" id="GO:0005634">
    <property type="term" value="C:nucleus"/>
    <property type="evidence" value="ECO:0007669"/>
    <property type="project" value="UniProtKB-SubCell"/>
</dbReference>
<evidence type="ECO:0000259" key="6">
    <source>
        <dbReference type="PROSITE" id="PS50888"/>
    </source>
</evidence>
<proteinExistence type="predicted"/>
<sequence length="743" mass="81200">MPMPVHLMNSTPLLVDGFSQQSFSSQFSRSVVQPPHFQCEQTWDSMTNNLAKSHDGHSEMKSSALMEPGDLFKGNLQNGVVGAQVIPSSPNMWPNQHSASQNSRPGFCHLPVAGQSDGNDSIPKLLRQQILLDAVSQNHVCDNKVALQRFTMPHMRTNGNPPPSSHEVSLTSGTKLLNRISGHTRLSSIPCSLSNPRNMADVNHSSAYLAQLGAQSFLSSRTEEVSSSNPRDQVSGNGMLSGSSDNKNICSDMKHSKHELITSKERMDNDLFQAFNSKLSSQKDECVTLSEHNPSSLCDCLDHESGICSTITANAKCEGSLAHPLSGDDLFNILGTDFKNKLLSGKWNNVLEDGPYTEAQIAVKDTSTIMNMQEMNQDVYAVNEAISVSGIFSSTDTDNLLDAVVFGAHSAAKQSVDDNVSCRTTLIKTDSSSVPNDSLAHCHANMSDQHRKGLFDFPKLQEKAGTEASSSIISCCTKDGVKSCSQSTSLYGSQLSSWVEQAHNVRRESSVATGYSKKNAEVSKTDRKKLKPGENPRPRPKDRQMIQDRVKELREIVPNGAKCSIDALLERTIKHMLFLQSVTKHADKLKQTGEAKIINKEGGVLVKDNFEGGATWAFEVGSQSMVCPIIVEDLNPPRQMLVEMLCEERGFFLEIADLIRGLGLTILKGVMEAQNDKIWARFAVEANRDVTRMEIFMSLVHLLEQTMKDSTSAVNALSNSAMIHQAFPQAAFIPASGGPSSLQ</sequence>
<feature type="region of interest" description="Disordered" evidence="5">
    <location>
        <begin position="221"/>
        <end position="248"/>
    </location>
</feature>
<evidence type="ECO:0000313" key="7">
    <source>
        <dbReference type="EMBL" id="MBW94378.1"/>
    </source>
</evidence>
<dbReference type="GO" id="GO:0046983">
    <property type="term" value="F:protein dimerization activity"/>
    <property type="evidence" value="ECO:0007669"/>
    <property type="project" value="InterPro"/>
</dbReference>
<name>A0A2P2JLR9_RHIMU</name>
<evidence type="ECO:0000256" key="2">
    <source>
        <dbReference type="ARBA" id="ARBA00023015"/>
    </source>
</evidence>
<feature type="region of interest" description="Disordered" evidence="5">
    <location>
        <begin position="506"/>
        <end position="544"/>
    </location>
</feature>
<dbReference type="EMBL" id="GGEC01013895">
    <property type="protein sequence ID" value="MBW94378.1"/>
    <property type="molecule type" value="Transcribed_RNA"/>
</dbReference>
<keyword evidence="2" id="KW-0805">Transcription regulation</keyword>
<keyword evidence="3" id="KW-0804">Transcription</keyword>
<evidence type="ECO:0000256" key="3">
    <source>
        <dbReference type="ARBA" id="ARBA00023163"/>
    </source>
</evidence>
<evidence type="ECO:0000256" key="5">
    <source>
        <dbReference type="SAM" id="MobiDB-lite"/>
    </source>
</evidence>
<comment type="subcellular location">
    <subcellularLocation>
        <location evidence="1">Nucleus</location>
    </subcellularLocation>
</comment>
<dbReference type="InterPro" id="IPR011598">
    <property type="entry name" value="bHLH_dom"/>
</dbReference>
<dbReference type="Pfam" id="PF23176">
    <property type="entry name" value="bHLH_LHW"/>
    <property type="match status" value="1"/>
</dbReference>
<protein>
    <submittedName>
        <fullName evidence="7">Transcription factor LHW-like isoform X1</fullName>
    </submittedName>
</protein>
<feature type="domain" description="BHLH" evidence="6">
    <location>
        <begin position="530"/>
        <end position="579"/>
    </location>
</feature>
<accession>A0A2P2JLR9</accession>
<organism evidence="7">
    <name type="scientific">Rhizophora mucronata</name>
    <name type="common">Asiatic mangrove</name>
    <dbReference type="NCBI Taxonomy" id="61149"/>
    <lineage>
        <taxon>Eukaryota</taxon>
        <taxon>Viridiplantae</taxon>
        <taxon>Streptophyta</taxon>
        <taxon>Embryophyta</taxon>
        <taxon>Tracheophyta</taxon>
        <taxon>Spermatophyta</taxon>
        <taxon>Magnoliopsida</taxon>
        <taxon>eudicotyledons</taxon>
        <taxon>Gunneridae</taxon>
        <taxon>Pentapetalae</taxon>
        <taxon>rosids</taxon>
        <taxon>fabids</taxon>
        <taxon>Malpighiales</taxon>
        <taxon>Rhizophoraceae</taxon>
        <taxon>Rhizophora</taxon>
    </lineage>
</organism>
<dbReference type="GO" id="GO:0003700">
    <property type="term" value="F:DNA-binding transcription factor activity"/>
    <property type="evidence" value="ECO:0007669"/>
    <property type="project" value="InterPro"/>
</dbReference>
<evidence type="ECO:0000256" key="1">
    <source>
        <dbReference type="ARBA" id="ARBA00004123"/>
    </source>
</evidence>
<dbReference type="PROSITE" id="PS50888">
    <property type="entry name" value="BHLH"/>
    <property type="match status" value="1"/>
</dbReference>